<accession>A0A4R6TVY2</accession>
<dbReference type="GO" id="GO:0006508">
    <property type="term" value="P:proteolysis"/>
    <property type="evidence" value="ECO:0007669"/>
    <property type="project" value="InterPro"/>
</dbReference>
<feature type="signal peptide" evidence="1">
    <location>
        <begin position="1"/>
        <end position="21"/>
    </location>
</feature>
<dbReference type="Gene3D" id="3.60.10.10">
    <property type="entry name" value="Endonuclease/exonuclease/phosphatase"/>
    <property type="match status" value="1"/>
</dbReference>
<proteinExistence type="predicted"/>
<dbReference type="InterPro" id="IPR036691">
    <property type="entry name" value="Endo/exonu/phosph_ase_sf"/>
</dbReference>
<evidence type="ECO:0000259" key="2">
    <source>
        <dbReference type="PROSITE" id="PS50175"/>
    </source>
</evidence>
<dbReference type="InterPro" id="IPR001995">
    <property type="entry name" value="Peptidase_A2_cat"/>
</dbReference>
<dbReference type="Proteomes" id="UP000295468">
    <property type="component" value="Unassembled WGS sequence"/>
</dbReference>
<dbReference type="InterPro" id="IPR005135">
    <property type="entry name" value="Endo/exonuclease/phosphatase"/>
</dbReference>
<feature type="domain" description="Peptidase A2" evidence="2">
    <location>
        <begin position="42"/>
        <end position="93"/>
    </location>
</feature>
<evidence type="ECO:0000313" key="3">
    <source>
        <dbReference type="EMBL" id="TDQ33098.1"/>
    </source>
</evidence>
<comment type="caution">
    <text evidence="3">The sequence shown here is derived from an EMBL/GenBank/DDBJ whole genome shotgun (WGS) entry which is preliminary data.</text>
</comment>
<organism evidence="3 4">
    <name type="scientific">Zeaxanthinibacter enoshimensis</name>
    <dbReference type="NCBI Taxonomy" id="392009"/>
    <lineage>
        <taxon>Bacteria</taxon>
        <taxon>Pseudomonadati</taxon>
        <taxon>Bacteroidota</taxon>
        <taxon>Flavobacteriia</taxon>
        <taxon>Flavobacteriales</taxon>
        <taxon>Flavobacteriaceae</taxon>
        <taxon>Zeaxanthinibacter</taxon>
    </lineage>
</organism>
<sequence>MIYRLCLWILFSSFNSLYLIAQTVNTRTAVKGEQVLVAFYNVENLFDIARDSSILDMDRTPGGRDRWTMQRYQLKIERIATVISGIGGILNKKGPDIIGLCEVENYKVLNDLVSHPLLKELQYGIIHNDSPDERGIDVALLYNKDSFFPSSFKSRRLLLHDLEGERDYTRDLLIVGGWLKGEAVHFLVNHWPSRSGGKARSNENRVKAARLNVRMIDSLKRLHPGSGIIGMGDFNDNPDDDSLYKVLRAKARREAKSRNSLFNPMLDLYRQGGGTLAYRNRWSLFDQFYLGTEYLERDPGKWQFLTAGIYSTEELRTRHGPYRGYPFRTYAGGRYTGGYSDHFPVYLLLVKTE</sequence>
<dbReference type="PANTHER" id="PTHR42834:SF1">
    <property type="entry name" value="ENDONUCLEASE_EXONUCLEASE_PHOSPHATASE FAMILY PROTEIN (AFU_ORTHOLOGUE AFUA_3G09210)"/>
    <property type="match status" value="1"/>
</dbReference>
<keyword evidence="1" id="KW-0732">Signal</keyword>
<dbReference type="GO" id="GO:0004190">
    <property type="term" value="F:aspartic-type endopeptidase activity"/>
    <property type="evidence" value="ECO:0007669"/>
    <property type="project" value="InterPro"/>
</dbReference>
<dbReference type="PANTHER" id="PTHR42834">
    <property type="entry name" value="ENDONUCLEASE/EXONUCLEASE/PHOSPHATASE FAMILY PROTEIN (AFU_ORTHOLOGUE AFUA_3G09210)"/>
    <property type="match status" value="1"/>
</dbReference>
<keyword evidence="4" id="KW-1185">Reference proteome</keyword>
<protein>
    <recommendedName>
        <fullName evidence="2">Peptidase A2 domain-containing protein</fullName>
    </recommendedName>
</protein>
<feature type="chain" id="PRO_5020845406" description="Peptidase A2 domain-containing protein" evidence="1">
    <location>
        <begin position="22"/>
        <end position="353"/>
    </location>
</feature>
<dbReference type="RefSeq" id="WP_133643111.1">
    <property type="nucleotide sequence ID" value="NZ_SNYI01000001.1"/>
</dbReference>
<evidence type="ECO:0000313" key="4">
    <source>
        <dbReference type="Proteomes" id="UP000295468"/>
    </source>
</evidence>
<gene>
    <name evidence="3" type="ORF">CLV82_0936</name>
</gene>
<dbReference type="SUPFAM" id="SSF56219">
    <property type="entry name" value="DNase I-like"/>
    <property type="match status" value="1"/>
</dbReference>
<reference evidence="3 4" key="1">
    <citation type="submission" date="2019-03" db="EMBL/GenBank/DDBJ databases">
        <title>Genomic Encyclopedia of Archaeal and Bacterial Type Strains, Phase II (KMG-II): from individual species to whole genera.</title>
        <authorList>
            <person name="Goeker M."/>
        </authorList>
    </citation>
    <scope>NUCLEOTIDE SEQUENCE [LARGE SCALE GENOMIC DNA]</scope>
    <source>
        <strain evidence="3 4">DSM 18435</strain>
    </source>
</reference>
<dbReference type="EMBL" id="SNYI01000001">
    <property type="protein sequence ID" value="TDQ33098.1"/>
    <property type="molecule type" value="Genomic_DNA"/>
</dbReference>
<dbReference type="OrthoDB" id="9802724at2"/>
<dbReference type="AlphaFoldDB" id="A0A4R6TVY2"/>
<dbReference type="Pfam" id="PF19580">
    <property type="entry name" value="Exo_endo_phos_3"/>
    <property type="match status" value="1"/>
</dbReference>
<name>A0A4R6TVY2_9FLAO</name>
<evidence type="ECO:0000256" key="1">
    <source>
        <dbReference type="SAM" id="SignalP"/>
    </source>
</evidence>
<dbReference type="PROSITE" id="PS50175">
    <property type="entry name" value="ASP_PROT_RETROV"/>
    <property type="match status" value="1"/>
</dbReference>